<evidence type="ECO:0000313" key="1">
    <source>
        <dbReference type="EMBL" id="KAG9392061.1"/>
    </source>
</evidence>
<name>A0A8J6BW44_9EUKA</name>
<gene>
    <name evidence="1" type="ORF">J8273_6652</name>
</gene>
<protein>
    <submittedName>
        <fullName evidence="1">Uncharacterized protein</fullName>
    </submittedName>
</protein>
<dbReference type="AlphaFoldDB" id="A0A8J6BW44"/>
<comment type="caution">
    <text evidence="1">The sequence shown here is derived from an EMBL/GenBank/DDBJ whole genome shotgun (WGS) entry which is preliminary data.</text>
</comment>
<reference evidence="1" key="1">
    <citation type="submission" date="2021-05" db="EMBL/GenBank/DDBJ databases">
        <title>A free-living protist that lacks canonical eukaryotic 1 DNA replication and segregation systems.</title>
        <authorList>
            <person name="Salas-Leiva D.E."/>
            <person name="Tromer E.C."/>
            <person name="Curtis B.A."/>
            <person name="Jerlstrom-Hultqvist J."/>
            <person name="Kolisko M."/>
            <person name="Yi Z."/>
            <person name="Salas-Leiva J.S."/>
            <person name="Gallot-Lavallee L."/>
            <person name="Kops G.J.P.L."/>
            <person name="Archibald J.M."/>
            <person name="Simpson A.G.B."/>
            <person name="Roger A.J."/>
        </authorList>
    </citation>
    <scope>NUCLEOTIDE SEQUENCE</scope>
    <source>
        <strain evidence="1">BICM</strain>
    </source>
</reference>
<proteinExistence type="predicted"/>
<dbReference type="Proteomes" id="UP000717585">
    <property type="component" value="Unassembled WGS sequence"/>
</dbReference>
<organism evidence="1 2">
    <name type="scientific">Carpediemonas membranifera</name>
    <dbReference type="NCBI Taxonomy" id="201153"/>
    <lineage>
        <taxon>Eukaryota</taxon>
        <taxon>Metamonada</taxon>
        <taxon>Carpediemonas-like organisms</taxon>
        <taxon>Carpediemonas</taxon>
    </lineage>
</organism>
<evidence type="ECO:0000313" key="2">
    <source>
        <dbReference type="Proteomes" id="UP000717585"/>
    </source>
</evidence>
<dbReference type="EMBL" id="JAHDYR010000040">
    <property type="protein sequence ID" value="KAG9392061.1"/>
    <property type="molecule type" value="Genomic_DNA"/>
</dbReference>
<sequence>MEQAWGDPKNRAQHMSVDAIQRQRSAKLQEPRVTIVKISPSSLTMLTQPMVSLLRAMGVDTEHLLDNMVCGERETMLGVIQLLGWAENAKKTTQVVDIVTFRELEWHVNGTVHGDGATPCWFVIT</sequence>
<accession>A0A8J6BW44</accession>
<keyword evidence="2" id="KW-1185">Reference proteome</keyword>